<dbReference type="Pfam" id="PF00291">
    <property type="entry name" value="PALP"/>
    <property type="match status" value="1"/>
</dbReference>
<evidence type="ECO:0000256" key="11">
    <source>
        <dbReference type="HAMAP-Rule" id="MF_00133"/>
    </source>
</evidence>
<proteinExistence type="inferred from homology"/>
<dbReference type="NCBIfam" id="TIGR00263">
    <property type="entry name" value="trpB"/>
    <property type="match status" value="1"/>
</dbReference>
<evidence type="ECO:0000256" key="7">
    <source>
        <dbReference type="ARBA" id="ARBA00022898"/>
    </source>
</evidence>
<keyword evidence="8 11" id="KW-0057">Aromatic amino acid biosynthesis</keyword>
<dbReference type="InterPro" id="IPR036052">
    <property type="entry name" value="TrpB-like_PALP_sf"/>
</dbReference>
<evidence type="ECO:0000256" key="8">
    <source>
        <dbReference type="ARBA" id="ARBA00023141"/>
    </source>
</evidence>
<evidence type="ECO:0000313" key="14">
    <source>
        <dbReference type="Proteomes" id="UP000217805"/>
    </source>
</evidence>
<keyword evidence="9 11" id="KW-0456">Lyase</keyword>
<dbReference type="InterPro" id="IPR006654">
    <property type="entry name" value="Trp_synth_beta"/>
</dbReference>
<feature type="domain" description="Tryptophan synthase beta chain-like PALP" evidence="12">
    <location>
        <begin position="56"/>
        <end position="377"/>
    </location>
</feature>
<sequence length="400" mass="44346">MKYFVDKNGYYGEFGGAFIPEMLHDNIIELQCKYKKLITSYTYQKLYRELLTNYVGRPTPLFFCKKYSNQYNAKIYLKREDLNHTGSHKINNAIGQTLLAKELGKRKIVAETGAGQHGVATATICALMHLECIIFMGETDMKRQYSNVIRMKSLGAEVVPVLSGDKTLKDAVNESIRYWINHPESYYLIGSTVGPHPYPQMVADIQSIISEEIKMQLEKIEGSSSPNYVVACIGGGSNAAGSFYHFLDDDSVKLIAVEASGLGIKTKKTASAIQCGSKGVLHGSMTLILQDQDGQILPAYSISPGLDYPGIGPMFAHLFVKKRVNFLHSTDEEALQAGYELTRSEGIIPALESAHALAALKKIPLHKKDIVIVTLSGRGDKDINVYDKFFFNFSNNESNT</sequence>
<dbReference type="Proteomes" id="UP000217805">
    <property type="component" value="Chromosome"/>
</dbReference>
<evidence type="ECO:0000256" key="3">
    <source>
        <dbReference type="ARBA" id="ARBA00009982"/>
    </source>
</evidence>
<dbReference type="CDD" id="cd06446">
    <property type="entry name" value="Trp-synth_B"/>
    <property type="match status" value="1"/>
</dbReference>
<evidence type="ECO:0000256" key="9">
    <source>
        <dbReference type="ARBA" id="ARBA00023239"/>
    </source>
</evidence>
<gene>
    <name evidence="11" type="primary">trpB</name>
    <name evidence="13" type="ORF">BPAY_220</name>
</gene>
<name>A0ABN5V6A2_9FLAO</name>
<evidence type="ECO:0000256" key="6">
    <source>
        <dbReference type="ARBA" id="ARBA00022822"/>
    </source>
</evidence>
<comment type="function">
    <text evidence="11">The beta subunit is responsible for the synthesis of L-tryptophan from indole and L-serine.</text>
</comment>
<dbReference type="PIRSF" id="PIRSF001413">
    <property type="entry name" value="Trp_syn_beta"/>
    <property type="match status" value="1"/>
</dbReference>
<evidence type="ECO:0000256" key="5">
    <source>
        <dbReference type="ARBA" id="ARBA00022605"/>
    </source>
</evidence>
<dbReference type="InterPro" id="IPR006653">
    <property type="entry name" value="Trp_synth_b_CS"/>
</dbReference>
<dbReference type="EMBL" id="AP014609">
    <property type="protein sequence ID" value="BAR91971.1"/>
    <property type="molecule type" value="Genomic_DNA"/>
</dbReference>
<accession>A0ABN5V6A2</accession>
<evidence type="ECO:0000256" key="1">
    <source>
        <dbReference type="ARBA" id="ARBA00001933"/>
    </source>
</evidence>
<comment type="catalytic activity">
    <reaction evidence="10 11">
        <text>(1S,2R)-1-C-(indol-3-yl)glycerol 3-phosphate + L-serine = D-glyceraldehyde 3-phosphate + L-tryptophan + H2O</text>
        <dbReference type="Rhea" id="RHEA:10532"/>
        <dbReference type="ChEBI" id="CHEBI:15377"/>
        <dbReference type="ChEBI" id="CHEBI:33384"/>
        <dbReference type="ChEBI" id="CHEBI:57912"/>
        <dbReference type="ChEBI" id="CHEBI:58866"/>
        <dbReference type="ChEBI" id="CHEBI:59776"/>
        <dbReference type="EC" id="4.2.1.20"/>
    </reaction>
</comment>
<feature type="modified residue" description="N6-(pyridoxal phosphate)lysine" evidence="11">
    <location>
        <position position="89"/>
    </location>
</feature>
<evidence type="ECO:0000313" key="13">
    <source>
        <dbReference type="EMBL" id="BAR91971.1"/>
    </source>
</evidence>
<dbReference type="SUPFAM" id="SSF53686">
    <property type="entry name" value="Tryptophan synthase beta subunit-like PLP-dependent enzymes"/>
    <property type="match status" value="1"/>
</dbReference>
<evidence type="ECO:0000256" key="10">
    <source>
        <dbReference type="ARBA" id="ARBA00049047"/>
    </source>
</evidence>
<keyword evidence="6 11" id="KW-0822">Tryptophan biosynthesis</keyword>
<comment type="subunit">
    <text evidence="4 11">Tetramer of two alpha and two beta chains.</text>
</comment>
<dbReference type="PANTHER" id="PTHR48077:SF3">
    <property type="entry name" value="TRYPTOPHAN SYNTHASE"/>
    <property type="match status" value="1"/>
</dbReference>
<dbReference type="PANTHER" id="PTHR48077">
    <property type="entry name" value="TRYPTOPHAN SYNTHASE-RELATED"/>
    <property type="match status" value="1"/>
</dbReference>
<dbReference type="PROSITE" id="PS00168">
    <property type="entry name" value="TRP_SYNTHASE_BETA"/>
    <property type="match status" value="1"/>
</dbReference>
<dbReference type="EC" id="4.2.1.20" evidence="11"/>
<comment type="pathway">
    <text evidence="2 11">Amino-acid biosynthesis; L-tryptophan biosynthesis; L-tryptophan from chorismate: step 5/5.</text>
</comment>
<keyword evidence="14" id="KW-1185">Reference proteome</keyword>
<keyword evidence="7 11" id="KW-0663">Pyridoxal phosphate</keyword>
<evidence type="ECO:0000259" key="12">
    <source>
        <dbReference type="Pfam" id="PF00291"/>
    </source>
</evidence>
<reference evidence="13 14" key="1">
    <citation type="journal article" date="2015" name="Microbes Environ.">
        <title>An Efficient Strategy Developed for Next-Generation Sequencing of Endosymbiont Genomes Performed Using Crude DNA Isolated from Host Tissues: A Case Study of Blattabacterium cuenoti Inhabiting the Fat Bodies of Cockroaches.</title>
        <authorList>
            <person name="Kinjo Y."/>
            <person name="Saitoh S."/>
            <person name="Tokuda G."/>
        </authorList>
    </citation>
    <scope>NUCLEOTIDE SEQUENCE [LARGE SCALE GENOMIC DNA]</scope>
    <source>
        <strain evidence="13 14">BPAY</strain>
    </source>
</reference>
<evidence type="ECO:0000256" key="2">
    <source>
        <dbReference type="ARBA" id="ARBA00004733"/>
    </source>
</evidence>
<dbReference type="HAMAP" id="MF_00133">
    <property type="entry name" value="Trp_synth_beta"/>
    <property type="match status" value="1"/>
</dbReference>
<protein>
    <recommendedName>
        <fullName evidence="11">Tryptophan synthase beta chain</fullName>
        <ecNumber evidence="11">4.2.1.20</ecNumber>
    </recommendedName>
</protein>
<organism evidence="13 14">
    <name type="scientific">Blattabacterium cuenoti BPAY</name>
    <dbReference type="NCBI Taxonomy" id="1457031"/>
    <lineage>
        <taxon>Bacteria</taxon>
        <taxon>Pseudomonadati</taxon>
        <taxon>Bacteroidota</taxon>
        <taxon>Flavobacteriia</taxon>
        <taxon>Flavobacteriales</taxon>
        <taxon>Blattabacteriaceae</taxon>
        <taxon>Blattabacterium</taxon>
    </lineage>
</organism>
<dbReference type="Gene3D" id="3.40.50.1100">
    <property type="match status" value="2"/>
</dbReference>
<dbReference type="InterPro" id="IPR023026">
    <property type="entry name" value="Trp_synth_beta/beta-like"/>
</dbReference>
<dbReference type="InterPro" id="IPR001926">
    <property type="entry name" value="TrpB-like_PALP"/>
</dbReference>
<keyword evidence="5 11" id="KW-0028">Amino-acid biosynthesis</keyword>
<comment type="cofactor">
    <cofactor evidence="1 11">
        <name>pyridoxal 5'-phosphate</name>
        <dbReference type="ChEBI" id="CHEBI:597326"/>
    </cofactor>
</comment>
<evidence type="ECO:0000256" key="4">
    <source>
        <dbReference type="ARBA" id="ARBA00011270"/>
    </source>
</evidence>
<dbReference type="RefSeq" id="WP_096378085.1">
    <property type="nucleotide sequence ID" value="NZ_AP014609.1"/>
</dbReference>
<comment type="similarity">
    <text evidence="3 11">Belongs to the TrpB family.</text>
</comment>